<name>A0ABV0BZY3_9SPHI</name>
<dbReference type="EMBL" id="JBDJNQ010000016">
    <property type="protein sequence ID" value="MEN5380340.1"/>
    <property type="molecule type" value="Genomic_DNA"/>
</dbReference>
<comment type="caution">
    <text evidence="2">The sequence shown here is derived from an EMBL/GenBank/DDBJ whole genome shotgun (WGS) entry which is preliminary data.</text>
</comment>
<dbReference type="InterPro" id="IPR018958">
    <property type="entry name" value="Knr4/Smi1-like_dom"/>
</dbReference>
<dbReference type="InterPro" id="IPR037883">
    <property type="entry name" value="Knr4/Smi1-like_sf"/>
</dbReference>
<evidence type="ECO:0000259" key="1">
    <source>
        <dbReference type="Pfam" id="PF09346"/>
    </source>
</evidence>
<reference evidence="2 3" key="1">
    <citation type="submission" date="2024-04" db="EMBL/GenBank/DDBJ databases">
        <title>WGS of bacteria from Torrens River.</title>
        <authorList>
            <person name="Wyrsch E.R."/>
            <person name="Drigo B."/>
        </authorList>
    </citation>
    <scope>NUCLEOTIDE SEQUENCE [LARGE SCALE GENOMIC DNA]</scope>
    <source>
        <strain evidence="2 3">TWI391</strain>
    </source>
</reference>
<feature type="domain" description="Knr4/Smi1-like" evidence="1">
    <location>
        <begin position="49"/>
        <end position="171"/>
    </location>
</feature>
<dbReference type="Gene3D" id="3.40.1580.10">
    <property type="entry name" value="SMI1/KNR4-like"/>
    <property type="match status" value="1"/>
</dbReference>
<dbReference type="Pfam" id="PF09346">
    <property type="entry name" value="SMI1_KNR4"/>
    <property type="match status" value="1"/>
</dbReference>
<protein>
    <submittedName>
        <fullName evidence="2">SMI1/KNR4 family protein</fullName>
    </submittedName>
</protein>
<accession>A0ABV0BZY3</accession>
<proteinExistence type="predicted"/>
<organism evidence="2 3">
    <name type="scientific">Sphingobacterium kitahiroshimense</name>
    <dbReference type="NCBI Taxonomy" id="470446"/>
    <lineage>
        <taxon>Bacteria</taxon>
        <taxon>Pseudomonadati</taxon>
        <taxon>Bacteroidota</taxon>
        <taxon>Sphingobacteriia</taxon>
        <taxon>Sphingobacteriales</taxon>
        <taxon>Sphingobacteriaceae</taxon>
        <taxon>Sphingobacterium</taxon>
    </lineage>
</organism>
<evidence type="ECO:0000313" key="3">
    <source>
        <dbReference type="Proteomes" id="UP001409291"/>
    </source>
</evidence>
<gene>
    <name evidence="2" type="ORF">ABE541_23955</name>
</gene>
<sequence>MTDEIKQFFKAYWRTGMKAGCTENIPKEMMVSAPNSEGSYEWKLIPGVLTNEDCKNVETQFNITFPENFIAWHKRYFFEDCDCSIIRLPFSSPTKPLQELIDNLDWCIAEQLIPLGLIPFANEGNNAGPLVFDTRNASGKEDFPIRVYDHEYGGDVDGLSEIIFSSFRKMLTCLTRFLTEI</sequence>
<dbReference type="SUPFAM" id="SSF160631">
    <property type="entry name" value="SMI1/KNR4-like"/>
    <property type="match status" value="1"/>
</dbReference>
<keyword evidence="3" id="KW-1185">Reference proteome</keyword>
<dbReference type="Proteomes" id="UP001409291">
    <property type="component" value="Unassembled WGS sequence"/>
</dbReference>
<evidence type="ECO:0000313" key="2">
    <source>
        <dbReference type="EMBL" id="MEN5380340.1"/>
    </source>
</evidence>
<dbReference type="RefSeq" id="WP_346583197.1">
    <property type="nucleotide sequence ID" value="NZ_JBDJLH010000018.1"/>
</dbReference>